<dbReference type="EMBL" id="AZBU02000003">
    <property type="protein sequence ID" value="TKR86868.1"/>
    <property type="molecule type" value="Genomic_DNA"/>
</dbReference>
<keyword evidence="6" id="KW-0735">Signal-anchor</keyword>
<keyword evidence="5" id="KW-0812">Transmembrane</keyword>
<dbReference type="STRING" id="34508.A0A4U5NTP2"/>
<dbReference type="FunFam" id="3.90.550.50:FF:000008">
    <property type="entry name" value="Beta-1,3-glucosyltransferase"/>
    <property type="match status" value="1"/>
</dbReference>
<dbReference type="Proteomes" id="UP000298663">
    <property type="component" value="Unassembled WGS sequence"/>
</dbReference>
<evidence type="ECO:0000256" key="5">
    <source>
        <dbReference type="ARBA" id="ARBA00022692"/>
    </source>
</evidence>
<evidence type="ECO:0000256" key="6">
    <source>
        <dbReference type="ARBA" id="ARBA00022968"/>
    </source>
</evidence>
<feature type="domain" description="Fringe-like glycosyltransferase" evidence="11">
    <location>
        <begin position="236"/>
        <end position="440"/>
    </location>
</feature>
<dbReference type="GO" id="GO:0016020">
    <property type="term" value="C:membrane"/>
    <property type="evidence" value="ECO:0007669"/>
    <property type="project" value="UniProtKB-SubCell"/>
</dbReference>
<protein>
    <recommendedName>
        <fullName evidence="11">Fringe-like glycosyltransferase domain-containing protein</fullName>
    </recommendedName>
</protein>
<evidence type="ECO:0000256" key="4">
    <source>
        <dbReference type="ARBA" id="ARBA00022679"/>
    </source>
</evidence>
<dbReference type="Gene3D" id="3.90.550.50">
    <property type="match status" value="2"/>
</dbReference>
<feature type="signal peptide" evidence="10">
    <location>
        <begin position="1"/>
        <end position="18"/>
    </location>
</feature>
<evidence type="ECO:0000256" key="10">
    <source>
        <dbReference type="SAM" id="SignalP"/>
    </source>
</evidence>
<organism evidence="12 13">
    <name type="scientific">Steinernema carpocapsae</name>
    <name type="common">Entomopathogenic nematode</name>
    <dbReference type="NCBI Taxonomy" id="34508"/>
    <lineage>
        <taxon>Eukaryota</taxon>
        <taxon>Metazoa</taxon>
        <taxon>Ecdysozoa</taxon>
        <taxon>Nematoda</taxon>
        <taxon>Chromadorea</taxon>
        <taxon>Rhabditida</taxon>
        <taxon>Tylenchina</taxon>
        <taxon>Panagrolaimomorpha</taxon>
        <taxon>Strongyloidoidea</taxon>
        <taxon>Steinernematidae</taxon>
        <taxon>Steinernema</taxon>
    </lineage>
</organism>
<evidence type="ECO:0000256" key="9">
    <source>
        <dbReference type="ARBA" id="ARBA00037847"/>
    </source>
</evidence>
<keyword evidence="8" id="KW-0472">Membrane</keyword>
<dbReference type="AlphaFoldDB" id="A0A4U5NTP2"/>
<evidence type="ECO:0000256" key="2">
    <source>
        <dbReference type="ARBA" id="ARBA00008661"/>
    </source>
</evidence>
<dbReference type="Pfam" id="PF02434">
    <property type="entry name" value="Fringe"/>
    <property type="match status" value="1"/>
</dbReference>
<evidence type="ECO:0000256" key="8">
    <source>
        <dbReference type="ARBA" id="ARBA00023136"/>
    </source>
</evidence>
<dbReference type="PANTHER" id="PTHR10811">
    <property type="entry name" value="FRINGE-RELATED"/>
    <property type="match status" value="1"/>
</dbReference>
<keyword evidence="13" id="KW-1185">Reference proteome</keyword>
<evidence type="ECO:0000256" key="1">
    <source>
        <dbReference type="ARBA" id="ARBA00004606"/>
    </source>
</evidence>
<reference evidence="12 13" key="2">
    <citation type="journal article" date="2019" name="G3 (Bethesda)">
        <title>Hybrid Assembly of the Genome of the Entomopathogenic Nematode Steinernema carpocapsae Identifies the X-Chromosome.</title>
        <authorList>
            <person name="Serra L."/>
            <person name="Macchietto M."/>
            <person name="Macias-Munoz A."/>
            <person name="McGill C.J."/>
            <person name="Rodriguez I.M."/>
            <person name="Rodriguez B."/>
            <person name="Murad R."/>
            <person name="Mortazavi A."/>
        </authorList>
    </citation>
    <scope>NUCLEOTIDE SEQUENCE [LARGE SCALE GENOMIC DNA]</scope>
    <source>
        <strain evidence="12 13">ALL</strain>
    </source>
</reference>
<evidence type="ECO:0000256" key="3">
    <source>
        <dbReference type="ARBA" id="ARBA00022676"/>
    </source>
</evidence>
<dbReference type="OrthoDB" id="421979at2759"/>
<dbReference type="InterPro" id="IPR003378">
    <property type="entry name" value="Fringe-like_glycosylTrfase"/>
</dbReference>
<evidence type="ECO:0000259" key="11">
    <source>
        <dbReference type="Pfam" id="PF02434"/>
    </source>
</evidence>
<dbReference type="GO" id="GO:0016757">
    <property type="term" value="F:glycosyltransferase activity"/>
    <property type="evidence" value="ECO:0007669"/>
    <property type="project" value="UniProtKB-KW"/>
</dbReference>
<accession>A0A4U5NTP2</accession>
<keyword evidence="3" id="KW-0328">Glycosyltransferase</keyword>
<proteinExistence type="inferred from homology"/>
<keyword evidence="10" id="KW-0732">Signal</keyword>
<comment type="subcellular location">
    <subcellularLocation>
        <location evidence="9">Endomembrane system</location>
        <topology evidence="9">Single-pass membrane protein</topology>
    </subcellularLocation>
    <subcellularLocation>
        <location evidence="1">Membrane</location>
        <topology evidence="1">Single-pass type II membrane protein</topology>
    </subcellularLocation>
</comment>
<keyword evidence="4" id="KW-0808">Transferase</keyword>
<feature type="chain" id="PRO_5020203342" description="Fringe-like glycosyltransferase domain-containing protein" evidence="10">
    <location>
        <begin position="19"/>
        <end position="462"/>
    </location>
</feature>
<evidence type="ECO:0000256" key="7">
    <source>
        <dbReference type="ARBA" id="ARBA00022989"/>
    </source>
</evidence>
<keyword evidence="7" id="KW-1133">Transmembrane helix</keyword>
<comment type="similarity">
    <text evidence="2">Belongs to the glycosyltransferase 31 family.</text>
</comment>
<name>A0A4U5NTP2_STECR</name>
<dbReference type="GO" id="GO:0012505">
    <property type="term" value="C:endomembrane system"/>
    <property type="evidence" value="ECO:0007669"/>
    <property type="project" value="UniProtKB-SubCell"/>
</dbReference>
<comment type="caution">
    <text evidence="12">The sequence shown here is derived from an EMBL/GenBank/DDBJ whole genome shotgun (WGS) entry which is preliminary data.</text>
</comment>
<reference evidence="12 13" key="1">
    <citation type="journal article" date="2015" name="Genome Biol.">
        <title>Comparative genomics of Steinernema reveals deeply conserved gene regulatory networks.</title>
        <authorList>
            <person name="Dillman A.R."/>
            <person name="Macchietto M."/>
            <person name="Porter C.F."/>
            <person name="Rogers A."/>
            <person name="Williams B."/>
            <person name="Antoshechkin I."/>
            <person name="Lee M.M."/>
            <person name="Goodwin Z."/>
            <person name="Lu X."/>
            <person name="Lewis E.E."/>
            <person name="Goodrich-Blair H."/>
            <person name="Stock S.P."/>
            <person name="Adams B.J."/>
            <person name="Sternberg P.W."/>
            <person name="Mortazavi A."/>
        </authorList>
    </citation>
    <scope>NUCLEOTIDE SEQUENCE [LARGE SCALE GENOMIC DNA]</scope>
    <source>
        <strain evidence="12 13">ALL</strain>
    </source>
</reference>
<gene>
    <name evidence="12" type="ORF">L596_011375</name>
</gene>
<evidence type="ECO:0000313" key="13">
    <source>
        <dbReference type="Proteomes" id="UP000298663"/>
    </source>
</evidence>
<sequence length="462" mass="52247">MNLHGLLWICFRISTAVGLEYGFLVISQDYPYEVKAAQASKKDVLAQAASVGKNADVLLSHEDFRGAEGSWAVWPLFFNLRERYGRIGMPEWLLIGDAFTGFNLRLLNTFLADFSNSEAILIGRGLKDSRPIIIHHFHGFDRDPESEPFQYCDFSSGVAINRKLLEKLFGLPLSSYPSGFTIDANFELSKFINDTTGTTLKSTKAFCYKRSSDCITWNSPPDHLESNGCRPKGFVNNDNVFFAVKTFVGFHKTRVVVVKRTWARTAKYVEYFSDFDDRYVPTIDLGVKNTERGHCEKTIRILRHFLEHEELKNVVWIVVADDDTLLSVPRLYKHLECVNENQPVIVGERYGYGFAPDATGGYSYPTGGAGMIFSRSGAEKLAKSCECPSIDAPDDMIIGMCAKKFSIPVLHSSGFHQTKSQDYAAEYLSKVPLISLHKFEDIDPYKEYMDLLHVLSNRHEEL</sequence>
<evidence type="ECO:0000313" key="12">
    <source>
        <dbReference type="EMBL" id="TKR86868.1"/>
    </source>
</evidence>